<protein>
    <submittedName>
        <fullName evidence="4">TetR/AcrR family transcriptional regulator</fullName>
    </submittedName>
</protein>
<reference evidence="4 5" key="1">
    <citation type="submission" date="2020-04" db="EMBL/GenBank/DDBJ databases">
        <title>MicrobeNet Type strains.</title>
        <authorList>
            <person name="Nicholson A.C."/>
        </authorList>
    </citation>
    <scope>NUCLEOTIDE SEQUENCE [LARGE SCALE GENOMIC DNA]</scope>
    <source>
        <strain evidence="4 5">ATCC BAA-14</strain>
    </source>
</reference>
<gene>
    <name evidence="4" type="ORF">HGA05_19785</name>
</gene>
<evidence type="ECO:0000256" key="1">
    <source>
        <dbReference type="ARBA" id="ARBA00023125"/>
    </source>
</evidence>
<dbReference type="SUPFAM" id="SSF48498">
    <property type="entry name" value="Tetracyclin repressor-like, C-terminal domain"/>
    <property type="match status" value="1"/>
</dbReference>
<feature type="DNA-binding region" description="H-T-H motif" evidence="2">
    <location>
        <begin position="44"/>
        <end position="63"/>
    </location>
</feature>
<feature type="domain" description="HTH tetR-type" evidence="3">
    <location>
        <begin position="17"/>
        <end position="81"/>
    </location>
</feature>
<proteinExistence type="predicted"/>
<dbReference type="InterPro" id="IPR001647">
    <property type="entry name" value="HTH_TetR"/>
</dbReference>
<dbReference type="InterPro" id="IPR009057">
    <property type="entry name" value="Homeodomain-like_sf"/>
</dbReference>
<dbReference type="Proteomes" id="UP000563898">
    <property type="component" value="Unassembled WGS sequence"/>
</dbReference>
<dbReference type="EMBL" id="JAAXPC010000012">
    <property type="protein sequence ID" value="NKY03815.1"/>
    <property type="molecule type" value="Genomic_DNA"/>
</dbReference>
<evidence type="ECO:0000256" key="2">
    <source>
        <dbReference type="PROSITE-ProRule" id="PRU00335"/>
    </source>
</evidence>
<dbReference type="SUPFAM" id="SSF46689">
    <property type="entry name" value="Homeodomain-like"/>
    <property type="match status" value="1"/>
</dbReference>
<evidence type="ECO:0000313" key="4">
    <source>
        <dbReference type="EMBL" id="NKY03815.1"/>
    </source>
</evidence>
<dbReference type="InterPro" id="IPR036271">
    <property type="entry name" value="Tet_transcr_reg_TetR-rel_C_sf"/>
</dbReference>
<accession>A0A846WQH6</accession>
<dbReference type="GO" id="GO:0003677">
    <property type="term" value="F:DNA binding"/>
    <property type="evidence" value="ECO:0007669"/>
    <property type="project" value="UniProtKB-UniRule"/>
</dbReference>
<dbReference type="RefSeq" id="WP_006367693.1">
    <property type="nucleotide sequence ID" value="NZ_JAAXPC010000012.1"/>
</dbReference>
<dbReference type="PROSITE" id="PS50977">
    <property type="entry name" value="HTH_TETR_2"/>
    <property type="match status" value="1"/>
</dbReference>
<dbReference type="Gene3D" id="1.10.357.10">
    <property type="entry name" value="Tetracycline Repressor, domain 2"/>
    <property type="match status" value="1"/>
</dbReference>
<keyword evidence="1 2" id="KW-0238">DNA-binding</keyword>
<organism evidence="4 5">
    <name type="scientific">Gordonia polyisoprenivorans</name>
    <dbReference type="NCBI Taxonomy" id="84595"/>
    <lineage>
        <taxon>Bacteria</taxon>
        <taxon>Bacillati</taxon>
        <taxon>Actinomycetota</taxon>
        <taxon>Actinomycetes</taxon>
        <taxon>Mycobacteriales</taxon>
        <taxon>Gordoniaceae</taxon>
        <taxon>Gordonia</taxon>
    </lineage>
</organism>
<evidence type="ECO:0000259" key="3">
    <source>
        <dbReference type="PROSITE" id="PS50977"/>
    </source>
</evidence>
<name>A0A846WQH6_9ACTN</name>
<sequence>MSNTTRWAGVSLSDRRTERRALLIAAAYDLLGTDLLGHDPSALSVRALCRASGLNSRYFYESFADVDELLGELYDEVAADLAGVVAAAIECAGRSVRSRTAAGIRAVLGHAGDDPRRGAILFTHARANPVLAARRVATEELLMSSVLAETVRLHQDRTSRPRADQVGAVMFAGAMAELARQWLGGHLGSDLDVVVDAATAFVLRSAPART</sequence>
<evidence type="ECO:0000313" key="5">
    <source>
        <dbReference type="Proteomes" id="UP000563898"/>
    </source>
</evidence>
<dbReference type="AlphaFoldDB" id="A0A846WQH6"/>
<comment type="caution">
    <text evidence="4">The sequence shown here is derived from an EMBL/GenBank/DDBJ whole genome shotgun (WGS) entry which is preliminary data.</text>
</comment>